<name>A0ABN5JH72_FUSVA</name>
<dbReference type="InterPro" id="IPR004679">
    <property type="entry name" value="2-OHcarboxylate_transport"/>
</dbReference>
<organism evidence="3 4">
    <name type="scientific">Fusobacterium varium ATCC 27725</name>
    <dbReference type="NCBI Taxonomy" id="469618"/>
    <lineage>
        <taxon>Bacteria</taxon>
        <taxon>Fusobacteriati</taxon>
        <taxon>Fusobacteriota</taxon>
        <taxon>Fusobacteriia</taxon>
        <taxon>Fusobacteriales</taxon>
        <taxon>Fusobacteriaceae</taxon>
        <taxon>Fusobacterium</taxon>
    </lineage>
</organism>
<feature type="transmembrane region" description="Helical" evidence="2">
    <location>
        <begin position="62"/>
        <end position="82"/>
    </location>
</feature>
<feature type="transmembrane region" description="Helical" evidence="2">
    <location>
        <begin position="306"/>
        <end position="326"/>
    </location>
</feature>
<dbReference type="GeneID" id="77466837"/>
<feature type="transmembrane region" description="Helical" evidence="2">
    <location>
        <begin position="402"/>
        <end position="422"/>
    </location>
</feature>
<proteinExistence type="inferred from homology"/>
<accession>A0ABN5JH72</accession>
<sequence length="423" mass="45078">MKEKFKLAGLEMKYFIPITLVLIAAIALGKLPKGMLGAFPILIVIGAIFDYIGNKTPIVKDYLGGGPIVIIFVSAALVYFNIIPDNETKIIKDFMTTQSFLDFYIAALIVGSIMGMNRKLLIKAAMGYLPVIIGGVAFSILLTGVIGYISGYGFVNAVFYIAIPIMGGGMGAGAVPLSQIFGQALNKQPTELLAVMVPAVALGNALAIVSAGLLDKLGKKFPSLTGNGKLLKAQNAEMTEERKHTPLQYEELGMGLLIATSFFIFGNILSKFIPIHAYALMIISVAIAKILGIVNEYYEECCAKWFNFIMKNFTSALLVGIGVAYTSLKEVIEAFSPIYLLLVAATVIGAIIGTAIVGHLIGFYVIEGSITAGLCMANMGGTGDVAVMSAAHRMELMPFSQISSRIGGAFMLLLTSLLINIIV</sequence>
<dbReference type="PIRSF" id="PIRSF005348">
    <property type="entry name" value="YxkH"/>
    <property type="match status" value="1"/>
</dbReference>
<feature type="transmembrane region" description="Helical" evidence="2">
    <location>
        <begin position="94"/>
        <end position="116"/>
    </location>
</feature>
<keyword evidence="4" id="KW-1185">Reference proteome</keyword>
<dbReference type="Proteomes" id="UP000241238">
    <property type="component" value="Chromosome"/>
</dbReference>
<keyword evidence="2" id="KW-0812">Transmembrane</keyword>
<dbReference type="PANTHER" id="PTHR40033:SF1">
    <property type="entry name" value="CITRATE-SODIUM SYMPORTER"/>
    <property type="match status" value="1"/>
</dbReference>
<feature type="transmembrane region" description="Helical" evidence="2">
    <location>
        <begin position="338"/>
        <end position="364"/>
    </location>
</feature>
<feature type="transmembrane region" description="Helical" evidence="2">
    <location>
        <begin position="157"/>
        <end position="180"/>
    </location>
</feature>
<feature type="transmembrane region" description="Helical" evidence="2">
    <location>
        <begin position="192"/>
        <end position="214"/>
    </location>
</feature>
<gene>
    <name evidence="3" type="ORF">C4N18_02455</name>
</gene>
<reference evidence="4" key="1">
    <citation type="journal article" date="2018" name="MSphere">
        <title>Fusobacterium Genomics Using MinION and Illumina Sequencing Enables Genome Completion and Correction.</title>
        <authorList>
            <person name="Todd S.M."/>
            <person name="Settlage R.E."/>
            <person name="Lahmers K.K."/>
            <person name="Slade D.J."/>
        </authorList>
    </citation>
    <scope>NUCLEOTIDE SEQUENCE [LARGE SCALE GENOMIC DNA]</scope>
    <source>
        <strain evidence="4">ATCC 27725</strain>
    </source>
</reference>
<evidence type="ECO:0000313" key="3">
    <source>
        <dbReference type="EMBL" id="AVQ30144.1"/>
    </source>
</evidence>
<dbReference type="EMBL" id="CP028103">
    <property type="protein sequence ID" value="AVQ30144.1"/>
    <property type="molecule type" value="Genomic_DNA"/>
</dbReference>
<dbReference type="PANTHER" id="PTHR40033">
    <property type="entry name" value="NA(+)-MALATE SYMPORTER"/>
    <property type="match status" value="1"/>
</dbReference>
<keyword evidence="1" id="KW-0769">Symport</keyword>
<dbReference type="Pfam" id="PF03390">
    <property type="entry name" value="2HCT"/>
    <property type="match status" value="1"/>
</dbReference>
<keyword evidence="1" id="KW-0813">Transport</keyword>
<feature type="transmembrane region" description="Helical" evidence="2">
    <location>
        <begin position="12"/>
        <end position="29"/>
    </location>
</feature>
<feature type="transmembrane region" description="Helical" evidence="2">
    <location>
        <begin position="277"/>
        <end position="294"/>
    </location>
</feature>
<feature type="transmembrane region" description="Helical" evidence="2">
    <location>
        <begin position="128"/>
        <end position="151"/>
    </location>
</feature>
<keyword evidence="2" id="KW-1133">Transmembrane helix</keyword>
<dbReference type="RefSeq" id="WP_005949339.1">
    <property type="nucleotide sequence ID" value="NZ_CP028103.1"/>
</dbReference>
<protein>
    <submittedName>
        <fullName evidence="3">Citrate:sodium symporter</fullName>
    </submittedName>
</protein>
<comment type="similarity">
    <text evidence="1">Belongs to the 2-hydroxycarboxylate transporter (2-HCT) (TC 2.A.24) family.</text>
</comment>
<evidence type="ECO:0000313" key="4">
    <source>
        <dbReference type="Proteomes" id="UP000241238"/>
    </source>
</evidence>
<feature type="transmembrane region" description="Helical" evidence="2">
    <location>
        <begin position="370"/>
        <end position="390"/>
    </location>
</feature>
<keyword evidence="1 2" id="KW-0472">Membrane</keyword>
<evidence type="ECO:0000256" key="2">
    <source>
        <dbReference type="SAM" id="Phobius"/>
    </source>
</evidence>
<evidence type="ECO:0000256" key="1">
    <source>
        <dbReference type="PIRNR" id="PIRNR005348"/>
    </source>
</evidence>
<feature type="transmembrane region" description="Helical" evidence="2">
    <location>
        <begin position="35"/>
        <end position="53"/>
    </location>
</feature>